<dbReference type="STRING" id="1220579.GCA_001571345_02254"/>
<dbReference type="InterPro" id="IPR050223">
    <property type="entry name" value="D-isomer_2-hydroxyacid_DH"/>
</dbReference>
<dbReference type="Gene3D" id="3.40.50.720">
    <property type="entry name" value="NAD(P)-binding Rossmann-like Domain"/>
    <property type="match status" value="2"/>
</dbReference>
<dbReference type="PANTHER" id="PTHR10996">
    <property type="entry name" value="2-HYDROXYACID DEHYDROGENASE-RELATED"/>
    <property type="match status" value="1"/>
</dbReference>
<comment type="similarity">
    <text evidence="4">Belongs to the D-isomer specific 2-hydroxyacid dehydrogenase family.</text>
</comment>
<dbReference type="Pfam" id="PF00389">
    <property type="entry name" value="2-Hacid_dh"/>
    <property type="match status" value="1"/>
</dbReference>
<dbReference type="EMBL" id="NKUC01000026">
    <property type="protein sequence ID" value="PYD56317.1"/>
    <property type="molecule type" value="Genomic_DNA"/>
</dbReference>
<dbReference type="GO" id="GO:0005829">
    <property type="term" value="C:cytosol"/>
    <property type="evidence" value="ECO:0007669"/>
    <property type="project" value="TreeGrafter"/>
</dbReference>
<gene>
    <name evidence="5" type="ORF">CFR75_11795</name>
</gene>
<dbReference type="GO" id="GO:0016618">
    <property type="term" value="F:hydroxypyruvate reductase [NAD(P)H] activity"/>
    <property type="evidence" value="ECO:0007669"/>
    <property type="project" value="TreeGrafter"/>
</dbReference>
<keyword evidence="1" id="KW-0521">NADP</keyword>
<dbReference type="Pfam" id="PF02826">
    <property type="entry name" value="2-Hacid_dh_C"/>
    <property type="match status" value="1"/>
</dbReference>
<dbReference type="AlphaFoldDB" id="A0A318Q0C0"/>
<protein>
    <submittedName>
        <fullName evidence="5">2-hydroxyacid dehydrogenase</fullName>
    </submittedName>
</protein>
<name>A0A318Q0C0_KOMXY</name>
<keyword evidence="2 4" id="KW-0560">Oxidoreductase</keyword>
<dbReference type="OrthoDB" id="9793626at2"/>
<comment type="caution">
    <text evidence="5">The sequence shown here is derived from an EMBL/GenBank/DDBJ whole genome shotgun (WGS) entry which is preliminary data.</text>
</comment>
<dbReference type="SUPFAM" id="SSF52283">
    <property type="entry name" value="Formate/glycerate dehydrogenase catalytic domain-like"/>
    <property type="match status" value="1"/>
</dbReference>
<dbReference type="GO" id="GO:0030267">
    <property type="term" value="F:glyoxylate reductase (NADPH) activity"/>
    <property type="evidence" value="ECO:0007669"/>
    <property type="project" value="TreeGrafter"/>
</dbReference>
<evidence type="ECO:0000256" key="4">
    <source>
        <dbReference type="RuleBase" id="RU003719"/>
    </source>
</evidence>
<reference evidence="5 6" key="1">
    <citation type="submission" date="2017-07" db="EMBL/GenBank/DDBJ databases">
        <title>A draft genome sequence of Komagataeibacter xylinus LMG 1515.</title>
        <authorList>
            <person name="Skraban J."/>
            <person name="Cleenwerck I."/>
            <person name="Vandamme P."/>
            <person name="Trcek J."/>
        </authorList>
    </citation>
    <scope>NUCLEOTIDE SEQUENCE [LARGE SCALE GENOMIC DNA]</scope>
    <source>
        <strain evidence="5 6">LMG 1515</strain>
    </source>
</reference>
<dbReference type="RefSeq" id="WP_061275021.1">
    <property type="nucleotide sequence ID" value="NZ_CBCRXN010000047.1"/>
</dbReference>
<evidence type="ECO:0000313" key="5">
    <source>
        <dbReference type="EMBL" id="PYD56317.1"/>
    </source>
</evidence>
<evidence type="ECO:0000256" key="2">
    <source>
        <dbReference type="ARBA" id="ARBA00023002"/>
    </source>
</evidence>
<accession>A0A318Q0C0</accession>
<dbReference type="FunFam" id="3.40.50.720:FF:000213">
    <property type="entry name" value="Putative 2-hydroxyacid dehydrogenase"/>
    <property type="match status" value="1"/>
</dbReference>
<keyword evidence="6" id="KW-1185">Reference proteome</keyword>
<dbReference type="PANTHER" id="PTHR10996:SF178">
    <property type="entry name" value="2-HYDROXYACID DEHYDROGENASE YGL185C-RELATED"/>
    <property type="match status" value="1"/>
</dbReference>
<evidence type="ECO:0000256" key="3">
    <source>
        <dbReference type="ARBA" id="ARBA00023027"/>
    </source>
</evidence>
<evidence type="ECO:0000313" key="6">
    <source>
        <dbReference type="Proteomes" id="UP000248257"/>
    </source>
</evidence>
<dbReference type="Proteomes" id="UP000248257">
    <property type="component" value="Unassembled WGS sequence"/>
</dbReference>
<dbReference type="GO" id="GO:0051287">
    <property type="term" value="F:NAD binding"/>
    <property type="evidence" value="ECO:0007669"/>
    <property type="project" value="InterPro"/>
</dbReference>
<dbReference type="InterPro" id="IPR006140">
    <property type="entry name" value="D-isomer_DH_NAD-bd"/>
</dbReference>
<dbReference type="CDD" id="cd12156">
    <property type="entry name" value="HPPR"/>
    <property type="match status" value="1"/>
</dbReference>
<dbReference type="InterPro" id="IPR036291">
    <property type="entry name" value="NAD(P)-bd_dom_sf"/>
</dbReference>
<dbReference type="InterPro" id="IPR006139">
    <property type="entry name" value="D-isomer_2_OHA_DH_cat_dom"/>
</dbReference>
<evidence type="ECO:0000256" key="1">
    <source>
        <dbReference type="ARBA" id="ARBA00022857"/>
    </source>
</evidence>
<sequence>MKPEILLLDPMMDAIEKQLEAAYVVHRAGPAGVPADVAGRIRGIATGGGTGVPRAVMDSLPGLEIIAINGIGTDAVDLVEARRRGIRVTTTPGVLTDDVADMAMGLLLSLLRGLPESDRYVRAGAWGHDPAPPLGHRVSGRRMGIFGMGHVGQAIAARARAFNMAIAYTDRHDKHLPGCLFVPDLLTLAQGVDTLVIAASGGVGSRNLVNAPVLAALGPEGVLINIARGSIVDEAALVAALAAGTLGGAGLDVFAHEPDVPEALRTSPRTVLQPHRASATVETRLAMGQLVVANLAAHFAGGPLPSPVV</sequence>
<organism evidence="5 6">
    <name type="scientific">Komagataeibacter xylinus</name>
    <name type="common">Gluconacetobacter xylinus</name>
    <dbReference type="NCBI Taxonomy" id="28448"/>
    <lineage>
        <taxon>Bacteria</taxon>
        <taxon>Pseudomonadati</taxon>
        <taxon>Pseudomonadota</taxon>
        <taxon>Alphaproteobacteria</taxon>
        <taxon>Acetobacterales</taxon>
        <taxon>Acetobacteraceae</taxon>
        <taxon>Komagataeibacter</taxon>
    </lineage>
</organism>
<proteinExistence type="inferred from homology"/>
<dbReference type="SUPFAM" id="SSF51735">
    <property type="entry name" value="NAD(P)-binding Rossmann-fold domains"/>
    <property type="match status" value="1"/>
</dbReference>
<keyword evidence="3" id="KW-0520">NAD</keyword>